<dbReference type="OrthoDB" id="423283at2759"/>
<proteinExistence type="predicted"/>
<dbReference type="PANTHER" id="PTHR11254">
    <property type="entry name" value="HECT DOMAIN UBIQUITIN-PROTEIN LIGASE"/>
    <property type="match status" value="1"/>
</dbReference>
<evidence type="ECO:0000313" key="8">
    <source>
        <dbReference type="EMBL" id="KAA6336669.1"/>
    </source>
</evidence>
<dbReference type="GO" id="GO:0005737">
    <property type="term" value="C:cytoplasm"/>
    <property type="evidence" value="ECO:0007669"/>
    <property type="project" value="TreeGrafter"/>
</dbReference>
<dbReference type="InterPro" id="IPR035983">
    <property type="entry name" value="Hect_E3_ubiquitin_ligase"/>
</dbReference>
<organism evidence="8 9">
    <name type="scientific">Streblomastix strix</name>
    <dbReference type="NCBI Taxonomy" id="222440"/>
    <lineage>
        <taxon>Eukaryota</taxon>
        <taxon>Metamonada</taxon>
        <taxon>Preaxostyla</taxon>
        <taxon>Oxymonadida</taxon>
        <taxon>Streblomastigidae</taxon>
        <taxon>Streblomastix</taxon>
    </lineage>
</organism>
<feature type="domain" description="HECT" evidence="7">
    <location>
        <begin position="1"/>
        <end position="151"/>
    </location>
</feature>
<evidence type="ECO:0000256" key="1">
    <source>
        <dbReference type="ARBA" id="ARBA00000885"/>
    </source>
</evidence>
<evidence type="ECO:0000313" key="9">
    <source>
        <dbReference type="Proteomes" id="UP000324800"/>
    </source>
</evidence>
<dbReference type="GO" id="GO:0061630">
    <property type="term" value="F:ubiquitin protein ligase activity"/>
    <property type="evidence" value="ECO:0007669"/>
    <property type="project" value="UniProtKB-EC"/>
</dbReference>
<reference evidence="8 9" key="1">
    <citation type="submission" date="2019-03" db="EMBL/GenBank/DDBJ databases">
        <title>Single cell metagenomics reveals metabolic interactions within the superorganism composed of flagellate Streblomastix strix and complex community of Bacteroidetes bacteria on its surface.</title>
        <authorList>
            <person name="Treitli S.C."/>
            <person name="Kolisko M."/>
            <person name="Husnik F."/>
            <person name="Keeling P."/>
            <person name="Hampl V."/>
        </authorList>
    </citation>
    <scope>NUCLEOTIDE SEQUENCE [LARGE SCALE GENOMIC DNA]</scope>
    <source>
        <strain evidence="8">ST1C</strain>
    </source>
</reference>
<dbReference type="Proteomes" id="UP000324800">
    <property type="component" value="Unassembled WGS sequence"/>
</dbReference>
<dbReference type="GO" id="GO:0006511">
    <property type="term" value="P:ubiquitin-dependent protein catabolic process"/>
    <property type="evidence" value="ECO:0007669"/>
    <property type="project" value="TreeGrafter"/>
</dbReference>
<dbReference type="EC" id="2.3.2.26" evidence="3"/>
<evidence type="ECO:0000256" key="4">
    <source>
        <dbReference type="ARBA" id="ARBA00022679"/>
    </source>
</evidence>
<feature type="non-terminal residue" evidence="8">
    <location>
        <position position="1"/>
    </location>
</feature>
<dbReference type="GO" id="GO:0016567">
    <property type="term" value="P:protein ubiquitination"/>
    <property type="evidence" value="ECO:0007669"/>
    <property type="project" value="TreeGrafter"/>
</dbReference>
<evidence type="ECO:0000256" key="2">
    <source>
        <dbReference type="ARBA" id="ARBA00004906"/>
    </source>
</evidence>
<comment type="caution">
    <text evidence="8">The sequence shown here is derived from an EMBL/GenBank/DDBJ whole genome shotgun (WGS) entry which is preliminary data.</text>
</comment>
<dbReference type="AlphaFoldDB" id="A0A5J4RSE7"/>
<dbReference type="PANTHER" id="PTHR11254:SF440">
    <property type="entry name" value="E3 UBIQUITIN-PROTEIN LIGASE NEDD-4"/>
    <property type="match status" value="1"/>
</dbReference>
<gene>
    <name evidence="8" type="ORF">EZS28_052855</name>
</gene>
<accession>A0A5J4RSE7</accession>
<dbReference type="InterPro" id="IPR050409">
    <property type="entry name" value="E3_ubiq-protein_ligase"/>
</dbReference>
<dbReference type="Pfam" id="PF00632">
    <property type="entry name" value="HECT"/>
    <property type="match status" value="1"/>
</dbReference>
<dbReference type="PROSITE" id="PS50237">
    <property type="entry name" value="HECT"/>
    <property type="match status" value="1"/>
</dbReference>
<keyword evidence="5 6" id="KW-0833">Ubl conjugation pathway</keyword>
<name>A0A5J4RSE7_9EUKA</name>
<feature type="active site" description="Glycyl thioester intermediate" evidence="6">
    <location>
        <position position="117"/>
    </location>
</feature>
<protein>
    <recommendedName>
        <fullName evidence="3">HECT-type E3 ubiquitin transferase</fullName>
        <ecNumber evidence="3">2.3.2.26</ecNumber>
    </recommendedName>
</protein>
<comment type="pathway">
    <text evidence="2">Protein modification; protein ubiquitination.</text>
</comment>
<dbReference type="EMBL" id="SNRW01041562">
    <property type="protein sequence ID" value="KAA6336669.1"/>
    <property type="molecule type" value="Genomic_DNA"/>
</dbReference>
<keyword evidence="4" id="KW-0808">Transferase</keyword>
<evidence type="ECO:0000256" key="6">
    <source>
        <dbReference type="PROSITE-ProRule" id="PRU00104"/>
    </source>
</evidence>
<dbReference type="InterPro" id="IPR000569">
    <property type="entry name" value="HECT_dom"/>
</dbReference>
<dbReference type="Gene3D" id="3.30.2410.10">
    <property type="entry name" value="Hect, E3 ligase catalytic domain"/>
    <property type="match status" value="1"/>
</dbReference>
<evidence type="ECO:0000259" key="7">
    <source>
        <dbReference type="PROSITE" id="PS50237"/>
    </source>
</evidence>
<sequence length="151" mass="17497">LQLVVPQELLISFSSQELELVACGPDLIDIDDWEQHSSYSQPFHAKHPIIIWFWEILRSGTQEFRRQCLQFATGLRSPPAGGFSRLFIIPPTRNDRYTFTIRFLKDGSNHLPIAHTCFLQLDVPSYKSKRDFEAKLRYALQNGLIDGFQML</sequence>
<evidence type="ECO:0000256" key="5">
    <source>
        <dbReference type="ARBA" id="ARBA00022786"/>
    </source>
</evidence>
<comment type="catalytic activity">
    <reaction evidence="1">
        <text>S-ubiquitinyl-[E2 ubiquitin-conjugating enzyme]-L-cysteine + [acceptor protein]-L-lysine = [E2 ubiquitin-conjugating enzyme]-L-cysteine + N(6)-ubiquitinyl-[acceptor protein]-L-lysine.</text>
        <dbReference type="EC" id="2.3.2.26"/>
    </reaction>
</comment>
<evidence type="ECO:0000256" key="3">
    <source>
        <dbReference type="ARBA" id="ARBA00012485"/>
    </source>
</evidence>
<dbReference type="SUPFAM" id="SSF56204">
    <property type="entry name" value="Hect, E3 ligase catalytic domain"/>
    <property type="match status" value="1"/>
</dbReference>